<sequence length="375" mass="44155">MNRVEIKEVLSKKDTKAFVKFPFTLYKKSKYWVPPIINEEIKVFDKKTNPVFKDAEAQLFLAYRNSKIVGRIAAIINRLEVDGQGVKKMRFGWFDVIDDISVTEALLDKVYEIGKENQLEYIEGPVGFSNFDKVGVLTYGFDHIGTMITWYNHPYYASHFKQLGFKVEKEYLEHKHQFKDIILANFSRVQEVIKKRYGLKALYFSKTKEVMPYADKMFDLFNKTYSVLSSFVEINTVQQEYFKKKFLGFINPEYIKFVVDENDELVAFGIAMPSYAEALQKMKGKLFPFGIKHLLHAKKHSNKITLYLIGVHPKYQNKGVHAIVFNEFYKTFDKKKIVELVRTPELADNLAIHQLWKNFKPITYKRRCTFRKEIQ</sequence>
<gene>
    <name evidence="1" type="ORF">MNBD_BACTEROID02-1094</name>
</gene>
<dbReference type="Gene3D" id="3.40.630.30">
    <property type="match status" value="1"/>
</dbReference>
<proteinExistence type="predicted"/>
<dbReference type="EMBL" id="UOEB01000218">
    <property type="protein sequence ID" value="VAV85338.1"/>
    <property type="molecule type" value="Genomic_DNA"/>
</dbReference>
<organism evidence="1">
    <name type="scientific">hydrothermal vent metagenome</name>
    <dbReference type="NCBI Taxonomy" id="652676"/>
    <lineage>
        <taxon>unclassified sequences</taxon>
        <taxon>metagenomes</taxon>
        <taxon>ecological metagenomes</taxon>
    </lineage>
</organism>
<evidence type="ECO:0008006" key="2">
    <source>
        <dbReference type="Google" id="ProtNLM"/>
    </source>
</evidence>
<reference evidence="1" key="1">
    <citation type="submission" date="2018-06" db="EMBL/GenBank/DDBJ databases">
        <authorList>
            <person name="Zhirakovskaya E."/>
        </authorList>
    </citation>
    <scope>NUCLEOTIDE SEQUENCE</scope>
</reference>
<dbReference type="PANTHER" id="PTHR41368:SF1">
    <property type="entry name" value="PROTEIN YGHO"/>
    <property type="match status" value="1"/>
</dbReference>
<accession>A0A3B0RBJ2</accession>
<dbReference type="SUPFAM" id="SSF55729">
    <property type="entry name" value="Acyl-CoA N-acyltransferases (Nat)"/>
    <property type="match status" value="1"/>
</dbReference>
<dbReference type="AlphaFoldDB" id="A0A3B0RBJ2"/>
<dbReference type="InterPro" id="IPR016181">
    <property type="entry name" value="Acyl_CoA_acyltransferase"/>
</dbReference>
<protein>
    <recommendedName>
        <fullName evidence="2">GTP cyclohydrolase</fullName>
    </recommendedName>
</protein>
<dbReference type="PANTHER" id="PTHR41368">
    <property type="entry name" value="PROTEIN YGHO"/>
    <property type="match status" value="1"/>
</dbReference>
<dbReference type="InterPro" id="IPR039968">
    <property type="entry name" value="BcerS-like"/>
</dbReference>
<name>A0A3B0RBJ2_9ZZZZ</name>
<dbReference type="PROSITE" id="PS50890">
    <property type="entry name" value="PUA"/>
    <property type="match status" value="1"/>
</dbReference>
<evidence type="ECO:0000313" key="1">
    <source>
        <dbReference type="EMBL" id="VAV85338.1"/>
    </source>
</evidence>